<dbReference type="Gene3D" id="6.10.140.140">
    <property type="match status" value="1"/>
</dbReference>
<evidence type="ECO:0000259" key="2">
    <source>
        <dbReference type="PROSITE" id="PS50805"/>
    </source>
</evidence>
<reference evidence="4 5" key="1">
    <citation type="journal article" date="2012" name="Genome Biol.">
        <title>Sequencing three crocodilian genomes to illuminate the evolution of archosaurs and amniotes.</title>
        <authorList>
            <person name="St John J.A."/>
            <person name="Braun E.L."/>
            <person name="Isberg S.R."/>
            <person name="Miles L.G."/>
            <person name="Chong A.Y."/>
            <person name="Gongora J."/>
            <person name="Dalzell P."/>
            <person name="Moran C."/>
            <person name="Bed'hom B."/>
            <person name="Abzhanov A."/>
            <person name="Burgess S.C."/>
            <person name="Cooksey A.M."/>
            <person name="Castoe T.A."/>
            <person name="Crawford N.G."/>
            <person name="Densmore L.D."/>
            <person name="Drew J.C."/>
            <person name="Edwards S.V."/>
            <person name="Faircloth B.C."/>
            <person name="Fujita M.K."/>
            <person name="Greenwold M.J."/>
            <person name="Hoffmann F.G."/>
            <person name="Howard J.M."/>
            <person name="Iguchi T."/>
            <person name="Janes D.E."/>
            <person name="Khan S.Y."/>
            <person name="Kohno S."/>
            <person name="de Koning A.J."/>
            <person name="Lance S.L."/>
            <person name="McCarthy F.M."/>
            <person name="McCormack J.E."/>
            <person name="Merchant M.E."/>
            <person name="Peterson D.G."/>
            <person name="Pollock D.D."/>
            <person name="Pourmand N."/>
            <person name="Raney B.J."/>
            <person name="Roessler K.A."/>
            <person name="Sanford J.R."/>
            <person name="Sawyer R.H."/>
            <person name="Schmidt C.J."/>
            <person name="Triplett E.W."/>
            <person name="Tuberville T.D."/>
            <person name="Venegas-Anaya M."/>
            <person name="Howard J.T."/>
            <person name="Jarvis E.D."/>
            <person name="Guillette L.J.Jr."/>
            <person name="Glenn T.C."/>
            <person name="Green R.E."/>
            <person name="Ray D.A."/>
        </authorList>
    </citation>
    <scope>NUCLEOTIDE SEQUENCE [LARGE SCALE GENOMIC DNA]</scope>
    <source>
        <strain evidence="4">KSC_2009_1</strain>
    </source>
</reference>
<dbReference type="PANTHER" id="PTHR23232:SF133">
    <property type="entry name" value="RIKEN CDNA 1700020N01 GENE"/>
    <property type="match status" value="1"/>
</dbReference>
<feature type="domain" description="KRAB" evidence="2">
    <location>
        <begin position="26"/>
        <end position="86"/>
    </location>
</feature>
<dbReference type="InterPro" id="IPR036051">
    <property type="entry name" value="KRAB_dom_sf"/>
</dbReference>
<gene>
    <name evidence="4" type="ORF">Y1Q_0016936</name>
</gene>
<dbReference type="InterPro" id="IPR003655">
    <property type="entry name" value="aKRAB"/>
</dbReference>
<comment type="caution">
    <text evidence="4">The sequence shown here is derived from an EMBL/GenBank/DDBJ whole genome shotgun (WGS) entry which is preliminary data.</text>
</comment>
<dbReference type="InterPro" id="IPR050169">
    <property type="entry name" value="Krueppel_C2H2_ZnF"/>
</dbReference>
<dbReference type="STRING" id="8496.A0A151N6A1"/>
<evidence type="ECO:0000313" key="5">
    <source>
        <dbReference type="Proteomes" id="UP000050525"/>
    </source>
</evidence>
<feature type="region of interest" description="Disordered" evidence="1">
    <location>
        <begin position="1"/>
        <end position="23"/>
    </location>
</feature>
<proteinExistence type="predicted"/>
<dbReference type="PROSITE" id="PS50806">
    <property type="entry name" value="KRAB_RELATED"/>
    <property type="match status" value="1"/>
</dbReference>
<dbReference type="Pfam" id="PF01352">
    <property type="entry name" value="KRAB"/>
    <property type="match status" value="1"/>
</dbReference>
<dbReference type="SUPFAM" id="SSF109640">
    <property type="entry name" value="KRAB domain (Kruppel-associated box)"/>
    <property type="match status" value="1"/>
</dbReference>
<dbReference type="EMBL" id="AKHW03003996">
    <property type="protein sequence ID" value="KYO32257.1"/>
    <property type="molecule type" value="Genomic_DNA"/>
</dbReference>
<dbReference type="PANTHER" id="PTHR23232">
    <property type="entry name" value="KRAB DOMAIN C2H2 ZINC FINGER"/>
    <property type="match status" value="1"/>
</dbReference>
<dbReference type="Proteomes" id="UP000050525">
    <property type="component" value="Unassembled WGS sequence"/>
</dbReference>
<keyword evidence="5" id="KW-1185">Reference proteome</keyword>
<dbReference type="AlphaFoldDB" id="A0A151N6A1"/>
<protein>
    <submittedName>
        <fullName evidence="4">Uncharacterized protein</fullName>
    </submittedName>
</protein>
<evidence type="ECO:0000259" key="3">
    <source>
        <dbReference type="PROSITE" id="PS50806"/>
    </source>
</evidence>
<dbReference type="GO" id="GO:0006355">
    <property type="term" value="P:regulation of DNA-templated transcription"/>
    <property type="evidence" value="ECO:0007669"/>
    <property type="project" value="InterPro"/>
</dbReference>
<feature type="domain" description="KRAB-related" evidence="3">
    <location>
        <begin position="23"/>
        <end position="86"/>
    </location>
</feature>
<evidence type="ECO:0000256" key="1">
    <source>
        <dbReference type="SAM" id="MobiDB-lite"/>
    </source>
</evidence>
<accession>A0A151N6A1</accession>
<dbReference type="InterPro" id="IPR001909">
    <property type="entry name" value="KRAB"/>
</dbReference>
<name>A0A151N6A1_ALLMI</name>
<dbReference type="PROSITE" id="PS50805">
    <property type="entry name" value="KRAB"/>
    <property type="match status" value="1"/>
</dbReference>
<sequence length="86" mass="9591">MTPGLGQLQEGQGRPAKQGESMELQEVFEDVAVYFTREEWELMEEEDKGLYRDQMLRNYQALVSLGKALVALPSSHVSSAVLLSSS</sequence>
<dbReference type="SMART" id="SM00349">
    <property type="entry name" value="KRAB"/>
    <property type="match status" value="1"/>
</dbReference>
<evidence type="ECO:0000313" key="4">
    <source>
        <dbReference type="EMBL" id="KYO32257.1"/>
    </source>
</evidence>
<organism evidence="4 5">
    <name type="scientific">Alligator mississippiensis</name>
    <name type="common">American alligator</name>
    <dbReference type="NCBI Taxonomy" id="8496"/>
    <lineage>
        <taxon>Eukaryota</taxon>
        <taxon>Metazoa</taxon>
        <taxon>Chordata</taxon>
        <taxon>Craniata</taxon>
        <taxon>Vertebrata</taxon>
        <taxon>Euteleostomi</taxon>
        <taxon>Archelosauria</taxon>
        <taxon>Archosauria</taxon>
        <taxon>Crocodylia</taxon>
        <taxon>Alligatoridae</taxon>
        <taxon>Alligatorinae</taxon>
        <taxon>Alligator</taxon>
    </lineage>
</organism>